<dbReference type="GeneID" id="20646891"/>
<sequence>MDRAAANGHLNVVKFLHEHRKEGCSKDATNEAAAGNHLEILKYLCSTVGAKCSSVSVKAAAVNGHLDTVKWLVEEPSTRVSCTIKVMKAAMKAGQCDVVKWLYFHVGLPLYAGSLVPWIEALCGSLSFRELQIPCLHADFKCWPFQWIGEWDENEEPAAIGSIFLVFSADPTNRENNRERLQRVREAIEILNMLAMVNNRAFIQIASRFMTVEEENDDNNGAPRLVCPMWKCRLVGGIPVESPLATQSSVSWAELLGFPDDPWEYSAEFREMMGNLAAMSGKSGDWWNSYTVVEWRTGPNAMPIRGIQRNPWGDSEPTSTPEMFARELGKRMDFFVPPAVHASIACSIAPLLDAWKDREPAVPLHALENRLSTLKSDFSDLTVVQLTEALARADMASLTIRLDDRLTGRHLWGQAAMNASRLFTTLLCDRSIAQYPGGNEEPMVRRGSLPDIRVSYLWASDRILGGFYSALAASTIRNISSHMYVEFDDEDAEDVNGDDSWTHRSNHDQWKWLAYALWSTTASPFIQHIDLTTFQLTADDLSEVEAVLKTGFPEPVLAESGTSPDSSGYGFVELRNGTEFQPYGLDDGDDTTFALSRDCRCRARYDSATMSDHADVVIPGLGICKVNLNDEARFVADAPTEPEATCLRDVDYFKLFVAKIESVEVLIRLFALVGGRLDTLWFGNTGTDLHIVDLSALAAACPELQELTLSDVRVVVSDYSEALRKWPLKTLLIDGVVSGLGLCLSDPSFRMARELVKVTIDVPAHWNFSEESGGELSTHDGDFLAVTKEKFPRLSKAALISVWSSESGSKAVSRMDVNMLKLIFTFAATPEKRSVQIIRNSGRFSIVHID</sequence>
<dbReference type="InterPro" id="IPR052050">
    <property type="entry name" value="SecEffector_AnkRepeat"/>
</dbReference>
<dbReference type="SUPFAM" id="SSF48403">
    <property type="entry name" value="Ankyrin repeat"/>
    <property type="match status" value="1"/>
</dbReference>
<dbReference type="RefSeq" id="XP_009530489.1">
    <property type="nucleotide sequence ID" value="XM_009532194.1"/>
</dbReference>
<keyword evidence="2" id="KW-1185">Reference proteome</keyword>
<dbReference type="InParanoid" id="G4ZSX5"/>
<dbReference type="SMR" id="G4ZSX5"/>
<dbReference type="Gene3D" id="1.25.40.20">
    <property type="entry name" value="Ankyrin repeat-containing domain"/>
    <property type="match status" value="1"/>
</dbReference>
<dbReference type="AlphaFoldDB" id="G4ZSX5"/>
<evidence type="ECO:0000313" key="1">
    <source>
        <dbReference type="EMBL" id="EGZ13060.1"/>
    </source>
</evidence>
<reference evidence="1 2" key="1">
    <citation type="journal article" date="2006" name="Science">
        <title>Phytophthora genome sequences uncover evolutionary origins and mechanisms of pathogenesis.</title>
        <authorList>
            <person name="Tyler B.M."/>
            <person name="Tripathy S."/>
            <person name="Zhang X."/>
            <person name="Dehal P."/>
            <person name="Jiang R.H."/>
            <person name="Aerts A."/>
            <person name="Arredondo F.D."/>
            <person name="Baxter L."/>
            <person name="Bensasson D."/>
            <person name="Beynon J.L."/>
            <person name="Chapman J."/>
            <person name="Damasceno C.M."/>
            <person name="Dorrance A.E."/>
            <person name="Dou D."/>
            <person name="Dickerman A.W."/>
            <person name="Dubchak I.L."/>
            <person name="Garbelotto M."/>
            <person name="Gijzen M."/>
            <person name="Gordon S.G."/>
            <person name="Govers F."/>
            <person name="Grunwald N.J."/>
            <person name="Huang W."/>
            <person name="Ivors K.L."/>
            <person name="Jones R.W."/>
            <person name="Kamoun S."/>
            <person name="Krampis K."/>
            <person name="Lamour K.H."/>
            <person name="Lee M.K."/>
            <person name="McDonald W.H."/>
            <person name="Medina M."/>
            <person name="Meijer H.J."/>
            <person name="Nordberg E.K."/>
            <person name="Maclean D.J."/>
            <person name="Ospina-Giraldo M.D."/>
            <person name="Morris P.F."/>
            <person name="Phuntumart V."/>
            <person name="Putnam N.H."/>
            <person name="Rash S."/>
            <person name="Rose J.K."/>
            <person name="Sakihama Y."/>
            <person name="Salamov A.A."/>
            <person name="Savidor A."/>
            <person name="Scheuring C.F."/>
            <person name="Smith B.M."/>
            <person name="Sobral B.W."/>
            <person name="Terry A."/>
            <person name="Torto-Alalibo T.A."/>
            <person name="Win J."/>
            <person name="Xu Z."/>
            <person name="Zhang H."/>
            <person name="Grigoriev I.V."/>
            <person name="Rokhsar D.S."/>
            <person name="Boore J.L."/>
        </authorList>
    </citation>
    <scope>NUCLEOTIDE SEQUENCE [LARGE SCALE GENOMIC DNA]</scope>
    <source>
        <strain evidence="1 2">P6497</strain>
    </source>
</reference>
<protein>
    <submittedName>
        <fullName evidence="1">Uncharacterized protein</fullName>
    </submittedName>
</protein>
<dbReference type="EMBL" id="JH159156">
    <property type="protein sequence ID" value="EGZ13060.1"/>
    <property type="molecule type" value="Genomic_DNA"/>
</dbReference>
<evidence type="ECO:0000313" key="2">
    <source>
        <dbReference type="Proteomes" id="UP000002640"/>
    </source>
</evidence>
<proteinExistence type="predicted"/>
<name>G4ZSX5_PHYSP</name>
<dbReference type="KEGG" id="psoj:PHYSODRAFT_334877"/>
<organism evidence="1 2">
    <name type="scientific">Phytophthora sojae (strain P6497)</name>
    <name type="common">Soybean stem and root rot agent</name>
    <name type="synonym">Phytophthora megasperma f. sp. glycines</name>
    <dbReference type="NCBI Taxonomy" id="1094619"/>
    <lineage>
        <taxon>Eukaryota</taxon>
        <taxon>Sar</taxon>
        <taxon>Stramenopiles</taxon>
        <taxon>Oomycota</taxon>
        <taxon>Peronosporomycetes</taxon>
        <taxon>Peronosporales</taxon>
        <taxon>Peronosporaceae</taxon>
        <taxon>Phytophthora</taxon>
    </lineage>
</organism>
<gene>
    <name evidence="1" type="ORF">PHYSODRAFT_334877</name>
</gene>
<accession>G4ZSX5</accession>
<dbReference type="InterPro" id="IPR036770">
    <property type="entry name" value="Ankyrin_rpt-contain_sf"/>
</dbReference>
<dbReference type="Proteomes" id="UP000002640">
    <property type="component" value="Unassembled WGS sequence"/>
</dbReference>
<dbReference type="PANTHER" id="PTHR46586:SF3">
    <property type="entry name" value="ANKYRIN REPEAT-CONTAINING PROTEIN"/>
    <property type="match status" value="1"/>
</dbReference>
<dbReference type="PANTHER" id="PTHR46586">
    <property type="entry name" value="ANKYRIN REPEAT-CONTAINING PROTEIN"/>
    <property type="match status" value="1"/>
</dbReference>